<dbReference type="CDD" id="cd07717">
    <property type="entry name" value="RNaseZ_ZiPD-like_MBL-fold"/>
    <property type="match status" value="1"/>
</dbReference>
<evidence type="ECO:0000313" key="10">
    <source>
        <dbReference type="Proteomes" id="UP000186917"/>
    </source>
</evidence>
<comment type="similarity">
    <text evidence="8">Belongs to the RNase Z family.</text>
</comment>
<dbReference type="NCBIfam" id="TIGR02651">
    <property type="entry name" value="RNase_Z"/>
    <property type="match status" value="1"/>
</dbReference>
<keyword evidence="4 8" id="KW-0479">Metal-binding</keyword>
<evidence type="ECO:0000256" key="6">
    <source>
        <dbReference type="ARBA" id="ARBA00022801"/>
    </source>
</evidence>
<keyword evidence="2 8" id="KW-0819">tRNA processing</keyword>
<feature type="binding site" evidence="8">
    <location>
        <position position="209"/>
    </location>
    <ligand>
        <name>Zn(2+)</name>
        <dbReference type="ChEBI" id="CHEBI:29105"/>
        <label>1</label>
        <note>catalytic</note>
    </ligand>
</feature>
<keyword evidence="5 8" id="KW-0255">Endonuclease</keyword>
<dbReference type="EMBL" id="FTOR01000003">
    <property type="protein sequence ID" value="SIT06028.1"/>
    <property type="molecule type" value="Genomic_DNA"/>
</dbReference>
<dbReference type="Pfam" id="PF23023">
    <property type="entry name" value="Anti-Pycsar_Apyc1"/>
    <property type="match status" value="1"/>
</dbReference>
<evidence type="ECO:0000256" key="8">
    <source>
        <dbReference type="HAMAP-Rule" id="MF_01818"/>
    </source>
</evidence>
<keyword evidence="7 8" id="KW-0862">Zinc</keyword>
<keyword evidence="3 8" id="KW-0540">Nuclease</keyword>
<dbReference type="PANTHER" id="PTHR46018:SF2">
    <property type="entry name" value="ZINC PHOSPHODIESTERASE ELAC PROTEIN 1"/>
    <property type="match status" value="1"/>
</dbReference>
<dbReference type="NCBIfam" id="NF000801">
    <property type="entry name" value="PRK00055.1-3"/>
    <property type="match status" value="1"/>
</dbReference>
<evidence type="ECO:0000256" key="1">
    <source>
        <dbReference type="ARBA" id="ARBA00011738"/>
    </source>
</evidence>
<dbReference type="PANTHER" id="PTHR46018">
    <property type="entry name" value="ZINC PHOSPHODIESTERASE ELAC PROTEIN 1"/>
    <property type="match status" value="1"/>
</dbReference>
<accession>A0A173MK86</accession>
<dbReference type="SUPFAM" id="SSF56281">
    <property type="entry name" value="Metallo-hydrolase/oxidoreductase"/>
    <property type="match status" value="1"/>
</dbReference>
<protein>
    <recommendedName>
        <fullName evidence="8">Ribonuclease Z</fullName>
        <shortName evidence="8">RNase Z</shortName>
        <ecNumber evidence="8">3.1.26.11</ecNumber>
    </recommendedName>
    <alternativeName>
        <fullName evidence="8">tRNA 3 endonuclease</fullName>
    </alternativeName>
    <alternativeName>
        <fullName evidence="8">tRNase Z</fullName>
    </alternativeName>
</protein>
<comment type="subunit">
    <text evidence="1 8">Homodimer.</text>
</comment>
<organism evidence="9 10">
    <name type="scientific">Filimonas lacunae</name>
    <dbReference type="NCBI Taxonomy" id="477680"/>
    <lineage>
        <taxon>Bacteria</taxon>
        <taxon>Pseudomonadati</taxon>
        <taxon>Bacteroidota</taxon>
        <taxon>Chitinophagia</taxon>
        <taxon>Chitinophagales</taxon>
        <taxon>Chitinophagaceae</taxon>
        <taxon>Filimonas</taxon>
    </lineage>
</organism>
<dbReference type="RefSeq" id="WP_076378987.1">
    <property type="nucleotide sequence ID" value="NZ_AP017422.1"/>
</dbReference>
<dbReference type="EC" id="3.1.26.11" evidence="8"/>
<comment type="catalytic activity">
    <reaction evidence="8">
        <text>Endonucleolytic cleavage of RNA, removing extra 3' nucleotides from tRNA precursor, generating 3' termini of tRNAs. A 3'-hydroxy group is left at the tRNA terminus and a 5'-phosphoryl group is left at the trailer molecule.</text>
        <dbReference type="EC" id="3.1.26.11"/>
    </reaction>
</comment>
<reference evidence="10" key="1">
    <citation type="submission" date="2017-01" db="EMBL/GenBank/DDBJ databases">
        <authorList>
            <person name="Varghese N."/>
            <person name="Submissions S."/>
        </authorList>
    </citation>
    <scope>NUCLEOTIDE SEQUENCE [LARGE SCALE GENOMIC DNA]</scope>
    <source>
        <strain evidence="10">DSM 21054</strain>
    </source>
</reference>
<keyword evidence="6 8" id="KW-0378">Hydrolase</keyword>
<comment type="cofactor">
    <cofactor evidence="8">
        <name>Zn(2+)</name>
        <dbReference type="ChEBI" id="CHEBI:29105"/>
    </cofactor>
    <text evidence="8">Binds 2 Zn(2+) ions.</text>
</comment>
<dbReference type="STRING" id="477680.SAMN05421788_103232"/>
<dbReference type="HAMAP" id="MF_01818">
    <property type="entry name" value="RNase_Z_BN"/>
    <property type="match status" value="1"/>
</dbReference>
<evidence type="ECO:0000313" key="9">
    <source>
        <dbReference type="EMBL" id="SIT06028.1"/>
    </source>
</evidence>
<evidence type="ECO:0000256" key="2">
    <source>
        <dbReference type="ARBA" id="ARBA00022694"/>
    </source>
</evidence>
<dbReference type="GO" id="GO:0042781">
    <property type="term" value="F:3'-tRNA processing endoribonuclease activity"/>
    <property type="evidence" value="ECO:0007669"/>
    <property type="project" value="UniProtKB-UniRule"/>
</dbReference>
<feature type="binding site" evidence="8">
    <location>
        <position position="63"/>
    </location>
    <ligand>
        <name>Zn(2+)</name>
        <dbReference type="ChEBI" id="CHEBI:29105"/>
        <label>1</label>
        <note>catalytic</note>
    </ligand>
</feature>
<feature type="binding site" evidence="8">
    <location>
        <position position="66"/>
    </location>
    <ligand>
        <name>Zn(2+)</name>
        <dbReference type="ChEBI" id="CHEBI:29105"/>
        <label>2</label>
        <note>catalytic</note>
    </ligand>
</feature>
<dbReference type="Proteomes" id="UP000186917">
    <property type="component" value="Unassembled WGS sequence"/>
</dbReference>
<feature type="binding site" evidence="8">
    <location>
        <position position="65"/>
    </location>
    <ligand>
        <name>Zn(2+)</name>
        <dbReference type="ChEBI" id="CHEBI:29105"/>
        <label>2</label>
        <note>catalytic</note>
    </ligand>
</feature>
<dbReference type="InterPro" id="IPR013471">
    <property type="entry name" value="RNase_Z/BN"/>
</dbReference>
<dbReference type="GO" id="GO:0008270">
    <property type="term" value="F:zinc ion binding"/>
    <property type="evidence" value="ECO:0007669"/>
    <property type="project" value="UniProtKB-UniRule"/>
</dbReference>
<dbReference type="Gene3D" id="3.60.15.10">
    <property type="entry name" value="Ribonuclease Z/Hydroxyacylglutathione hydrolase-like"/>
    <property type="match status" value="1"/>
</dbReference>
<sequence>MFGVTILGNNSALPAYDRHPTAQVITLNEQIFLIDCGEGTQMQLSRFKVRRGRINHIFISHLHGDHYFGLPGLITSMGLMGRDNELHIYAPAKLEEIIQLQLDVSGTALPFRLHFHILGDDAILVDNTKYTIESFRVFHRIDCWGFLIKEKKKPRRIDKDKAIAHEVPLAYYERLKNGDDYETRSGEVVKNEWVTTPNTPGKSYAYCADTKFDASIAARVKGVSMLYHETTYLKNLPERAFERFHSTTEQAAEIATLAQTQKLLIGHFSSKYEVLDEFLAEASAVFPNTDLALEGVTYLVP</sequence>
<dbReference type="InterPro" id="IPR036866">
    <property type="entry name" value="RibonucZ/Hydroxyglut_hydro"/>
</dbReference>
<dbReference type="OrthoDB" id="9800940at2"/>
<dbReference type="KEGG" id="fln:FLA_3918"/>
<comment type="function">
    <text evidence="8">Zinc phosphodiesterase, which displays some tRNA 3'-processing endonuclease activity. Probably involved in tRNA maturation, by removing a 3'-trailer from precursor tRNA.</text>
</comment>
<evidence type="ECO:0000256" key="5">
    <source>
        <dbReference type="ARBA" id="ARBA00022759"/>
    </source>
</evidence>
<feature type="binding site" evidence="8">
    <location>
        <position position="267"/>
    </location>
    <ligand>
        <name>Zn(2+)</name>
        <dbReference type="ChEBI" id="CHEBI:29105"/>
        <label>2</label>
        <note>catalytic</note>
    </ligand>
</feature>
<feature type="binding site" evidence="8">
    <location>
        <position position="61"/>
    </location>
    <ligand>
        <name>Zn(2+)</name>
        <dbReference type="ChEBI" id="CHEBI:29105"/>
        <label>1</label>
        <note>catalytic</note>
    </ligand>
</feature>
<evidence type="ECO:0000256" key="7">
    <source>
        <dbReference type="ARBA" id="ARBA00022833"/>
    </source>
</evidence>
<dbReference type="AlphaFoldDB" id="A0A173MK86"/>
<feature type="binding site" evidence="8">
    <location>
        <position position="209"/>
    </location>
    <ligand>
        <name>Zn(2+)</name>
        <dbReference type="ChEBI" id="CHEBI:29105"/>
        <label>2</label>
        <note>catalytic</note>
    </ligand>
</feature>
<feature type="active site" description="Proton acceptor" evidence="8">
    <location>
        <position position="65"/>
    </location>
</feature>
<evidence type="ECO:0000256" key="4">
    <source>
        <dbReference type="ARBA" id="ARBA00022723"/>
    </source>
</evidence>
<feature type="binding site" evidence="8">
    <location>
        <position position="139"/>
    </location>
    <ligand>
        <name>Zn(2+)</name>
        <dbReference type="ChEBI" id="CHEBI:29105"/>
        <label>1</label>
        <note>catalytic</note>
    </ligand>
</feature>
<name>A0A173MK86_9BACT</name>
<keyword evidence="10" id="KW-1185">Reference proteome</keyword>
<evidence type="ECO:0000256" key="3">
    <source>
        <dbReference type="ARBA" id="ARBA00022722"/>
    </source>
</evidence>
<proteinExistence type="inferred from homology"/>
<gene>
    <name evidence="8" type="primary">rnz</name>
    <name evidence="9" type="ORF">SAMN05421788_103232</name>
</gene>